<sequence length="84" mass="9123">MGSATWCAPLELVASWRCLPSVLGAISRINAAIRHGKPAETLEALMDPAAQLPDVYPLAAPLYQHQLALLQSLGYTRCEHLQGR</sequence>
<reference evidence="1" key="1">
    <citation type="submission" date="2025-08" db="UniProtKB">
        <authorList>
            <consortium name="Ensembl"/>
        </authorList>
    </citation>
    <scope>IDENTIFICATION</scope>
</reference>
<reference evidence="1" key="2">
    <citation type="submission" date="2025-09" db="UniProtKB">
        <authorList>
            <consortium name="Ensembl"/>
        </authorList>
    </citation>
    <scope>IDENTIFICATION</scope>
</reference>
<evidence type="ECO:0000313" key="2">
    <source>
        <dbReference type="Proteomes" id="UP000472266"/>
    </source>
</evidence>
<protein>
    <submittedName>
        <fullName evidence="1">Uncharacterized protein</fullName>
    </submittedName>
</protein>
<organism evidence="1 2">
    <name type="scientific">Strigops habroptila</name>
    <name type="common">Kakapo</name>
    <dbReference type="NCBI Taxonomy" id="2489341"/>
    <lineage>
        <taxon>Eukaryota</taxon>
        <taxon>Metazoa</taxon>
        <taxon>Chordata</taxon>
        <taxon>Craniata</taxon>
        <taxon>Vertebrata</taxon>
        <taxon>Euteleostomi</taxon>
        <taxon>Archelosauria</taxon>
        <taxon>Archosauria</taxon>
        <taxon>Dinosauria</taxon>
        <taxon>Saurischia</taxon>
        <taxon>Theropoda</taxon>
        <taxon>Coelurosauria</taxon>
        <taxon>Aves</taxon>
        <taxon>Neognathae</taxon>
        <taxon>Neoaves</taxon>
        <taxon>Telluraves</taxon>
        <taxon>Australaves</taxon>
        <taxon>Psittaciformes</taxon>
        <taxon>Psittacidae</taxon>
        <taxon>Strigops</taxon>
    </lineage>
</organism>
<dbReference type="InParanoid" id="A0A672UW63"/>
<evidence type="ECO:0000313" key="1">
    <source>
        <dbReference type="Ensembl" id="ENSSHBP00005019682.1"/>
    </source>
</evidence>
<name>A0A672UW63_STRHB</name>
<keyword evidence="2" id="KW-1185">Reference proteome</keyword>
<accession>A0A672UW63</accession>
<dbReference type="AlphaFoldDB" id="A0A672UW63"/>
<dbReference type="Proteomes" id="UP000472266">
    <property type="component" value="Unplaced"/>
</dbReference>
<dbReference type="Ensembl" id="ENSSHBT00005023500.1">
    <property type="protein sequence ID" value="ENSSHBP00005019682.1"/>
    <property type="gene ID" value="ENSSHBG00005016844.1"/>
</dbReference>
<proteinExistence type="predicted"/>